<dbReference type="GeneID" id="24107572"/>
<dbReference type="EMBL" id="DF238785">
    <property type="protein sequence ID" value="GAC94706.1"/>
    <property type="molecule type" value="Genomic_DNA"/>
</dbReference>
<gene>
    <name evidence="1" type="ORF">PHSY_002279</name>
</gene>
<dbReference type="Proteomes" id="UP000014071">
    <property type="component" value="Unassembled WGS sequence"/>
</dbReference>
<evidence type="ECO:0000313" key="2">
    <source>
        <dbReference type="Proteomes" id="UP000014071"/>
    </source>
</evidence>
<accession>R9P0M6</accession>
<evidence type="ECO:0000313" key="1">
    <source>
        <dbReference type="EMBL" id="GAC94706.1"/>
    </source>
</evidence>
<dbReference type="STRING" id="1305764.R9P0M6"/>
<protein>
    <submittedName>
        <fullName evidence="1">UV radiation resistance-associated gene protein</fullName>
    </submittedName>
</protein>
<dbReference type="OrthoDB" id="2555310at2759"/>
<sequence>MPHVIQSRLACSRTNVMFGDTGAPIVEDPLSSTLRLSFQRSKERPASGKRDTLSPLELVKEQIRGTDIRVIPYLYLPATTPFATGRQTISIRLRVSRSSNNNSFASPILVVAKMKSLTIIAALAFTLIALLSKTSSSPLPQLVRPTVSTDPYSAVLLELDDGHAAQCTIPAHPTHPSRSRTKADMVSSYLVASGKMACQGAREHADGVGKTLLCVKGQLSSNDDAISTLKGACDVHQGLHSSI</sequence>
<keyword evidence="2" id="KW-1185">Reference proteome</keyword>
<dbReference type="HOGENOM" id="CLU_1142994_0_0_1"/>
<dbReference type="eggNOG" id="ENOG502RE8W">
    <property type="taxonomic scope" value="Eukaryota"/>
</dbReference>
<dbReference type="RefSeq" id="XP_012188293.1">
    <property type="nucleotide sequence ID" value="XM_012332903.1"/>
</dbReference>
<dbReference type="AlphaFoldDB" id="R9P0M6"/>
<proteinExistence type="predicted"/>
<organism evidence="1 2">
    <name type="scientific">Pseudozyma hubeiensis (strain SY62)</name>
    <name type="common">Yeast</name>
    <dbReference type="NCBI Taxonomy" id="1305764"/>
    <lineage>
        <taxon>Eukaryota</taxon>
        <taxon>Fungi</taxon>
        <taxon>Dikarya</taxon>
        <taxon>Basidiomycota</taxon>
        <taxon>Ustilaginomycotina</taxon>
        <taxon>Ustilaginomycetes</taxon>
        <taxon>Ustilaginales</taxon>
        <taxon>Ustilaginaceae</taxon>
        <taxon>Pseudozyma</taxon>
    </lineage>
</organism>
<reference evidence="2" key="1">
    <citation type="journal article" date="2013" name="Genome Announc.">
        <title>Draft genome sequence of the basidiomycetous yeast-like fungus Pseudozyma hubeiensis SY62, which produces an abundant amount of the biosurfactant mannosylerythritol lipids.</title>
        <authorList>
            <person name="Konishi M."/>
            <person name="Hatada Y."/>
            <person name="Horiuchi J."/>
        </authorList>
    </citation>
    <scope>NUCLEOTIDE SEQUENCE [LARGE SCALE GENOMIC DNA]</scope>
    <source>
        <strain evidence="2">SY62</strain>
    </source>
</reference>
<name>R9P0M6_PSEHS</name>